<dbReference type="GO" id="GO:0005667">
    <property type="term" value="C:transcription regulator complex"/>
    <property type="evidence" value="ECO:0007669"/>
    <property type="project" value="TreeGrafter"/>
</dbReference>
<evidence type="ECO:0000313" key="9">
    <source>
        <dbReference type="EMBL" id="KXJ91236.1"/>
    </source>
</evidence>
<evidence type="ECO:0000256" key="1">
    <source>
        <dbReference type="ARBA" id="ARBA00004123"/>
    </source>
</evidence>
<evidence type="ECO:0000313" key="10">
    <source>
        <dbReference type="Proteomes" id="UP000070501"/>
    </source>
</evidence>
<dbReference type="InterPro" id="IPR000818">
    <property type="entry name" value="TEA/ATTS_dom"/>
</dbReference>
<keyword evidence="5" id="KW-0539">Nucleus</keyword>
<feature type="region of interest" description="Disordered" evidence="7">
    <location>
        <begin position="558"/>
        <end position="595"/>
    </location>
</feature>
<dbReference type="OrthoDB" id="10006572at2759"/>
<feature type="compositionally biased region" description="Polar residues" evidence="7">
    <location>
        <begin position="947"/>
        <end position="957"/>
    </location>
</feature>
<comment type="subcellular location">
    <subcellularLocation>
        <location evidence="1">Nucleus</location>
    </subcellularLocation>
</comment>
<dbReference type="GO" id="GO:0000978">
    <property type="term" value="F:RNA polymerase II cis-regulatory region sequence-specific DNA binding"/>
    <property type="evidence" value="ECO:0007669"/>
    <property type="project" value="TreeGrafter"/>
</dbReference>
<dbReference type="PANTHER" id="PTHR11834">
    <property type="entry name" value="TRANSCRIPTIONAL ENHANCER FACTOR TEF RELATED"/>
    <property type="match status" value="1"/>
</dbReference>
<dbReference type="InParanoid" id="A0A136J2L6"/>
<keyword evidence="10" id="KW-1185">Reference proteome</keyword>
<feature type="region of interest" description="Disordered" evidence="7">
    <location>
        <begin position="1"/>
        <end position="41"/>
    </location>
</feature>
<dbReference type="Proteomes" id="UP000070501">
    <property type="component" value="Unassembled WGS sequence"/>
</dbReference>
<reference evidence="10" key="1">
    <citation type="submission" date="2016-02" db="EMBL/GenBank/DDBJ databases">
        <title>Draft genome sequence of Microdochium bolleyi, a fungal endophyte of beachgrass.</title>
        <authorList>
            <consortium name="DOE Joint Genome Institute"/>
            <person name="David A.S."/>
            <person name="May G."/>
            <person name="Haridas S."/>
            <person name="Lim J."/>
            <person name="Wang M."/>
            <person name="Labutti K."/>
            <person name="Lipzen A."/>
            <person name="Barry K."/>
            <person name="Grigoriev I.V."/>
        </authorList>
    </citation>
    <scope>NUCLEOTIDE SEQUENCE [LARGE SCALE GENOMIC DNA]</scope>
    <source>
        <strain evidence="10">J235TASD1</strain>
    </source>
</reference>
<comment type="similarity">
    <text evidence="2">Belongs to the TEC1 family.</text>
</comment>
<evidence type="ECO:0000256" key="2">
    <source>
        <dbReference type="ARBA" id="ARBA00008421"/>
    </source>
</evidence>
<feature type="DNA-binding region" description="TEA" evidence="6">
    <location>
        <begin position="147"/>
        <end position="244"/>
    </location>
</feature>
<dbReference type="GO" id="GO:0005634">
    <property type="term" value="C:nucleus"/>
    <property type="evidence" value="ECO:0007669"/>
    <property type="project" value="UniProtKB-SubCell"/>
</dbReference>
<feature type="region of interest" description="Disordered" evidence="7">
    <location>
        <begin position="999"/>
        <end position="1059"/>
    </location>
</feature>
<organism evidence="9 10">
    <name type="scientific">Microdochium bolleyi</name>
    <dbReference type="NCBI Taxonomy" id="196109"/>
    <lineage>
        <taxon>Eukaryota</taxon>
        <taxon>Fungi</taxon>
        <taxon>Dikarya</taxon>
        <taxon>Ascomycota</taxon>
        <taxon>Pezizomycotina</taxon>
        <taxon>Sordariomycetes</taxon>
        <taxon>Xylariomycetidae</taxon>
        <taxon>Xylariales</taxon>
        <taxon>Microdochiaceae</taxon>
        <taxon>Microdochium</taxon>
    </lineage>
</organism>
<protein>
    <recommendedName>
        <fullName evidence="8">TEA domain-containing protein</fullName>
    </recommendedName>
</protein>
<feature type="compositionally biased region" description="Basic and acidic residues" evidence="7">
    <location>
        <begin position="1015"/>
        <end position="1042"/>
    </location>
</feature>
<dbReference type="GO" id="GO:0000981">
    <property type="term" value="F:DNA-binding transcription factor activity, RNA polymerase II-specific"/>
    <property type="evidence" value="ECO:0007669"/>
    <property type="project" value="TreeGrafter"/>
</dbReference>
<evidence type="ECO:0000256" key="3">
    <source>
        <dbReference type="ARBA" id="ARBA00023015"/>
    </source>
</evidence>
<gene>
    <name evidence="9" type="ORF">Micbo1qcDRAFT_233781</name>
</gene>
<name>A0A136J2L6_9PEZI</name>
<accession>A0A136J2L6</accession>
<dbReference type="EMBL" id="KQ964250">
    <property type="protein sequence ID" value="KXJ91236.1"/>
    <property type="molecule type" value="Genomic_DNA"/>
</dbReference>
<feature type="domain" description="TEA" evidence="8">
    <location>
        <begin position="147"/>
        <end position="244"/>
    </location>
</feature>
<evidence type="ECO:0000256" key="5">
    <source>
        <dbReference type="ARBA" id="ARBA00023242"/>
    </source>
</evidence>
<dbReference type="InterPro" id="IPR038096">
    <property type="entry name" value="TEA/ATTS_sf"/>
</dbReference>
<dbReference type="Gene3D" id="6.10.20.40">
    <property type="entry name" value="TEA/ATTS domain"/>
    <property type="match status" value="1"/>
</dbReference>
<dbReference type="STRING" id="196109.A0A136J2L6"/>
<evidence type="ECO:0000256" key="7">
    <source>
        <dbReference type="SAM" id="MobiDB-lite"/>
    </source>
</evidence>
<dbReference type="PROSITE" id="PS51088">
    <property type="entry name" value="TEA_2"/>
    <property type="match status" value="1"/>
</dbReference>
<dbReference type="PANTHER" id="PTHR11834:SF0">
    <property type="entry name" value="PROTEIN SCALLOPED"/>
    <property type="match status" value="1"/>
</dbReference>
<feature type="compositionally biased region" description="Low complexity" evidence="7">
    <location>
        <begin position="935"/>
        <end position="946"/>
    </location>
</feature>
<keyword evidence="3" id="KW-0805">Transcription regulation</keyword>
<feature type="compositionally biased region" description="Basic and acidic residues" evidence="7">
    <location>
        <begin position="575"/>
        <end position="584"/>
    </location>
</feature>
<evidence type="ECO:0000256" key="4">
    <source>
        <dbReference type="ARBA" id="ARBA00023163"/>
    </source>
</evidence>
<keyword evidence="4" id="KW-0804">Transcription</keyword>
<feature type="region of interest" description="Disordered" evidence="7">
    <location>
        <begin position="927"/>
        <end position="982"/>
    </location>
</feature>
<evidence type="ECO:0000259" key="8">
    <source>
        <dbReference type="PROSITE" id="PS51088"/>
    </source>
</evidence>
<sequence>MQQPRTVLLSHSQRYSPGDDYSYEASSQHSQQSQHNHHQEVIQTARQPLGESSGNVQAHHNLAASLALCQPAHMSLSPPIHSIPTPPIVPTQTLPSTYGTSFRSGRSLHRDVSLRESPMGYPRGSKNPIYAYKHFADYRNKVMQKELEKEAPIWPLWLEDAFLDALLMIPQMGRKKFSSKTILYGRNMLITEYLWIYHWLLNPPQNGERIPDRKTRERTKHAAFRTRKQVSSHIQVLKGFFHTLVTFHFIFPSKKDGKEDDKIIKKEDDDTESFKNNRVLIAIADGRLPDERPNYEYFARLLNADQDVFLRPKQCRIFVSSTGVILKDDVVTAEDGTARKQIVGHTMEGHRLSEKDYPHLKLNEGKDYKDLPATNGRSPVLLHEYTKNLSQKESSSIRDISNRWEVRFPELRDKLLAAMDDTHHSDELNSRCVVGPCDTYHFEVVLDLHSNSKFPTGSELNGMVELSIAQRELHGHRWRSMTSVVKPDELHINNAEPEFWDRTNPVDVIVSHRNGCSMRPHCDCAARGSRDTICVPFPAASWANTFIKLAPYVNAERERKERGETGSFATSRARGRSESEDGSAKSKGKASMQTPKELLDQVAMYQEIWSSPTDENGVMRGSGKKSEGWRRRAVILWTFIPVHDQADEKGKSVTVPAGTSWKFLTKFDPTSQYHQQHAYLSGAPNVSRDAVMSPNPSYSHHLSAAMQENLASAYDGGASVTMSQQHLAGTSQMNLSLLDGYPNGLATPPPTAGLPATGHGYPHGYDTASGVSGHLSGSEMQHHLSFMSDHGVVGTTAGASGIAAHTPINTADTDPFMLGVSVGSSGTDSYDDSVLTSGVDENGLHSWASSQGLDASHWGAPHNAWADAPIPSSAYEHGLGLLSSSSRPASQQRNSLHHGHANLFVAASNHNKNLLHHGHHAQMPISASSLHQRRQYQQQQQQQQQQNDDAWSASWTSPVLPDPTAQNTPTPATATLNPSAGSASAHEDFALSLAALRSSSTATPGGLNLSRKRGRSESDDEGQHGDGRGGDGEQSALRERASMRKISHPQASMNAMRRQHQLAVGAGVATPDMGDSFSFDA</sequence>
<proteinExistence type="inferred from homology"/>
<dbReference type="Pfam" id="PF01285">
    <property type="entry name" value="TEA"/>
    <property type="match status" value="1"/>
</dbReference>
<dbReference type="SMART" id="SM00426">
    <property type="entry name" value="TEA"/>
    <property type="match status" value="1"/>
</dbReference>
<feature type="compositionally biased region" description="Low complexity" evidence="7">
    <location>
        <begin position="962"/>
        <end position="980"/>
    </location>
</feature>
<dbReference type="AlphaFoldDB" id="A0A136J2L6"/>
<feature type="compositionally biased region" description="Polar residues" evidence="7">
    <location>
        <begin position="1"/>
        <end position="15"/>
    </location>
</feature>
<evidence type="ECO:0000256" key="6">
    <source>
        <dbReference type="PROSITE-ProRule" id="PRU00505"/>
    </source>
</evidence>
<dbReference type="InterPro" id="IPR050937">
    <property type="entry name" value="TEC1_TEAD_TF"/>
</dbReference>